<accession>A0ABP0YG81</accession>
<keyword evidence="8" id="KW-1185">Reference proteome</keyword>
<evidence type="ECO:0000256" key="4">
    <source>
        <dbReference type="ARBA" id="ARBA00023089"/>
    </source>
</evidence>
<evidence type="ECO:0000256" key="6">
    <source>
        <dbReference type="SAM" id="MobiDB-lite"/>
    </source>
</evidence>
<feature type="compositionally biased region" description="Polar residues" evidence="6">
    <location>
        <begin position="123"/>
        <end position="145"/>
    </location>
</feature>
<dbReference type="InterPro" id="IPR012474">
    <property type="entry name" value="Frigida"/>
</dbReference>
<dbReference type="Pfam" id="PF07899">
    <property type="entry name" value="Frigida"/>
    <property type="match status" value="1"/>
</dbReference>
<dbReference type="Proteomes" id="UP001642487">
    <property type="component" value="Chromosome 4"/>
</dbReference>
<keyword evidence="3 5" id="KW-0221">Differentiation</keyword>
<keyword evidence="2 5" id="KW-0217">Developmental protein</keyword>
<evidence type="ECO:0000256" key="2">
    <source>
        <dbReference type="ARBA" id="ARBA00022473"/>
    </source>
</evidence>
<keyword evidence="4 5" id="KW-0287">Flowering</keyword>
<evidence type="ECO:0000313" key="7">
    <source>
        <dbReference type="EMBL" id="CAK9319503.1"/>
    </source>
</evidence>
<feature type="region of interest" description="Disordered" evidence="6">
    <location>
        <begin position="20"/>
        <end position="40"/>
    </location>
</feature>
<comment type="similarity">
    <text evidence="1 5">Belongs to the Frigida family.</text>
</comment>
<dbReference type="PANTHER" id="PTHR31791">
    <property type="entry name" value="FRIGIDA-LIKE PROTEIN 3-RELATED"/>
    <property type="match status" value="1"/>
</dbReference>
<dbReference type="EMBL" id="OZ021738">
    <property type="protein sequence ID" value="CAK9319503.1"/>
    <property type="molecule type" value="Genomic_DNA"/>
</dbReference>
<sequence>MSLIPNVSMAAAVDSFIEPMKEEQQQQHSEASKTDERLGKEPCQLRELRSESEPQEASFQFLKISYVDELGSLSSAVHAFQCRLNELQDHLGFIHNAIDARSKQHISLSSSSSIVATAESGPNPVSSPTHLSPSPRNNLPETSSDFGKIDGKEGVNKQPESSSLSELEHLCQTMCSRGLRKYIVSHLSDLASLRHEIPLALKCAPNPAKLVFDCIGRFYLQGSKAYSKDSPMIPARQASILILELFLISGAAETKNEKRTEIEPSLKVEADLAAIAWRKRLVNESGSCQASDIDARGLLLFLASFGIPTVFTNDDLRDLLRSSNSKGISKALRRSHCLLTRIPDIIKGMMKNGKNVEAVDIIYAFGMEDVFPPQEILLSFLQECDETWKKRINEVRGSTMQLRRVSEEKLASLKCVLKCLEDHKLDPVKSLPGWKIHEMIKNLEKDIVELGKRMEDNVSMKRKTDESSAQKYLSQEIKRSRMAASKGGYPVMSYPVNGLLEQKAATFLEDKGCFSSSSNSMPQKLLDGGRATQLSTYQIASSLRGPGLVETTVLPSDIGSNISISNAASFPRGIGIGMGRDSNEASIYKMGPTRELAYKDISVGQSFIQQPTPTPTPPPPVESYSAVDGLMGHMTSNHFDLYHFADAAVFENDAPKSSSTQTGTLSRLRLPHHHHPPYFYN</sequence>
<evidence type="ECO:0000256" key="1">
    <source>
        <dbReference type="ARBA" id="ARBA00008956"/>
    </source>
</evidence>
<gene>
    <name evidence="7" type="ORF">CITCOLO1_LOCUS11511</name>
</gene>
<evidence type="ECO:0000256" key="5">
    <source>
        <dbReference type="RuleBase" id="RU364012"/>
    </source>
</evidence>
<protein>
    <recommendedName>
        <fullName evidence="5">FRIGIDA-like protein</fullName>
    </recommendedName>
</protein>
<dbReference type="PANTHER" id="PTHR31791:SF49">
    <property type="entry name" value="INACTIVE PROTEIN FRIGIDA"/>
    <property type="match status" value="1"/>
</dbReference>
<name>A0ABP0YG81_9ROSI</name>
<proteinExistence type="inferred from homology"/>
<reference evidence="7 8" key="1">
    <citation type="submission" date="2024-03" db="EMBL/GenBank/DDBJ databases">
        <authorList>
            <person name="Gkanogiannis A."/>
            <person name="Becerra Lopez-Lavalle L."/>
        </authorList>
    </citation>
    <scope>NUCLEOTIDE SEQUENCE [LARGE SCALE GENOMIC DNA]</scope>
</reference>
<evidence type="ECO:0000256" key="3">
    <source>
        <dbReference type="ARBA" id="ARBA00022782"/>
    </source>
</evidence>
<feature type="region of interest" description="Disordered" evidence="6">
    <location>
        <begin position="114"/>
        <end position="163"/>
    </location>
</feature>
<evidence type="ECO:0000313" key="8">
    <source>
        <dbReference type="Proteomes" id="UP001642487"/>
    </source>
</evidence>
<organism evidence="7 8">
    <name type="scientific">Citrullus colocynthis</name>
    <name type="common">colocynth</name>
    <dbReference type="NCBI Taxonomy" id="252529"/>
    <lineage>
        <taxon>Eukaryota</taxon>
        <taxon>Viridiplantae</taxon>
        <taxon>Streptophyta</taxon>
        <taxon>Embryophyta</taxon>
        <taxon>Tracheophyta</taxon>
        <taxon>Spermatophyta</taxon>
        <taxon>Magnoliopsida</taxon>
        <taxon>eudicotyledons</taxon>
        <taxon>Gunneridae</taxon>
        <taxon>Pentapetalae</taxon>
        <taxon>rosids</taxon>
        <taxon>fabids</taxon>
        <taxon>Cucurbitales</taxon>
        <taxon>Cucurbitaceae</taxon>
        <taxon>Benincaseae</taxon>
        <taxon>Citrullus</taxon>
    </lineage>
</organism>